<keyword evidence="4" id="KW-1185">Reference proteome</keyword>
<evidence type="ECO:0000256" key="2">
    <source>
        <dbReference type="ARBA" id="ARBA00022737"/>
    </source>
</evidence>
<gene>
    <name evidence="3" type="ORF">ANE_LOCUS4566</name>
</gene>
<keyword evidence="2" id="KW-0677">Repeat</keyword>
<proteinExistence type="inferred from homology"/>
<accession>A0A565AXJ0</accession>
<protein>
    <recommendedName>
        <fullName evidence="5">Pentacotripeptide-repeat region of PRORP domain-containing protein</fullName>
    </recommendedName>
</protein>
<dbReference type="PANTHER" id="PTHR45717">
    <property type="entry name" value="OS12G0527900 PROTEIN"/>
    <property type="match status" value="1"/>
</dbReference>
<comment type="similarity">
    <text evidence="1">Belongs to the PPR family. P subfamily.</text>
</comment>
<evidence type="ECO:0000313" key="3">
    <source>
        <dbReference type="EMBL" id="VVA94121.1"/>
    </source>
</evidence>
<dbReference type="AlphaFoldDB" id="A0A565AXJ0"/>
<dbReference type="Pfam" id="PF01535">
    <property type="entry name" value="PPR"/>
    <property type="match status" value="2"/>
</dbReference>
<organism evidence="3 4">
    <name type="scientific">Arabis nemorensis</name>
    <dbReference type="NCBI Taxonomy" id="586526"/>
    <lineage>
        <taxon>Eukaryota</taxon>
        <taxon>Viridiplantae</taxon>
        <taxon>Streptophyta</taxon>
        <taxon>Embryophyta</taxon>
        <taxon>Tracheophyta</taxon>
        <taxon>Spermatophyta</taxon>
        <taxon>Magnoliopsida</taxon>
        <taxon>eudicotyledons</taxon>
        <taxon>Gunneridae</taxon>
        <taxon>Pentapetalae</taxon>
        <taxon>rosids</taxon>
        <taxon>malvids</taxon>
        <taxon>Brassicales</taxon>
        <taxon>Brassicaceae</taxon>
        <taxon>Arabideae</taxon>
        <taxon>Arabis</taxon>
    </lineage>
</organism>
<dbReference type="Proteomes" id="UP000489600">
    <property type="component" value="Unassembled WGS sequence"/>
</dbReference>
<evidence type="ECO:0000256" key="1">
    <source>
        <dbReference type="ARBA" id="ARBA00007626"/>
    </source>
</evidence>
<dbReference type="Gene3D" id="1.25.40.10">
    <property type="entry name" value="Tetratricopeptide repeat domain"/>
    <property type="match status" value="1"/>
</dbReference>
<comment type="caution">
    <text evidence="3">The sequence shown here is derived from an EMBL/GenBank/DDBJ whole genome shotgun (WGS) entry which is preliminary data.</text>
</comment>
<dbReference type="InterPro" id="IPR011990">
    <property type="entry name" value="TPR-like_helical_dom_sf"/>
</dbReference>
<dbReference type="GO" id="GO:0003729">
    <property type="term" value="F:mRNA binding"/>
    <property type="evidence" value="ECO:0007669"/>
    <property type="project" value="UniProtKB-ARBA"/>
</dbReference>
<name>A0A565AXJ0_9BRAS</name>
<evidence type="ECO:0000313" key="4">
    <source>
        <dbReference type="Proteomes" id="UP000489600"/>
    </source>
</evidence>
<dbReference type="EMBL" id="CABITT030000002">
    <property type="protein sequence ID" value="VVA94121.1"/>
    <property type="molecule type" value="Genomic_DNA"/>
</dbReference>
<dbReference type="InterPro" id="IPR002885">
    <property type="entry name" value="PPR_rpt"/>
</dbReference>
<dbReference type="PANTHER" id="PTHR45717:SF34">
    <property type="entry name" value="PENTACOTRIPEPTIDE-REPEAT REGION OF PRORP DOMAIN-CONTAINING PROTEIN"/>
    <property type="match status" value="1"/>
</dbReference>
<sequence length="164" mass="19038">MMRQKMTLSASQHGVHVDLIAKTKGLAAAENYFNNLDPCAKNHSTYRKLLKWYCRGLEEDKANAFFRRMDRLNLLISCSPFNDMMTLYMGLGQPEKVVEIVDDMRDRCIGFNYVSYGIWWRSSEGTAVDDLDMPDLPYDDERSCKSFRRTLSRINERGIVVAYL</sequence>
<dbReference type="OrthoDB" id="1730360at2759"/>
<dbReference type="GO" id="GO:0005739">
    <property type="term" value="C:mitochondrion"/>
    <property type="evidence" value="ECO:0007669"/>
    <property type="project" value="TreeGrafter"/>
</dbReference>
<reference evidence="3" key="1">
    <citation type="submission" date="2019-07" db="EMBL/GenBank/DDBJ databases">
        <authorList>
            <person name="Dittberner H."/>
        </authorList>
    </citation>
    <scope>NUCLEOTIDE SEQUENCE [LARGE SCALE GENOMIC DNA]</scope>
</reference>
<evidence type="ECO:0008006" key="5">
    <source>
        <dbReference type="Google" id="ProtNLM"/>
    </source>
</evidence>